<reference evidence="1 2" key="1">
    <citation type="submission" date="2014-02" db="EMBL/GenBank/DDBJ databases">
        <title>The small core and large imbalanced accessory genome model reveals a collaborative survival strategy of Sorangium cellulosum strains in nature.</title>
        <authorList>
            <person name="Han K."/>
            <person name="Peng R."/>
            <person name="Blom J."/>
            <person name="Li Y.-Z."/>
        </authorList>
    </citation>
    <scope>NUCLEOTIDE SEQUENCE [LARGE SCALE GENOMIC DNA]</scope>
    <source>
        <strain evidence="1 2">So0157-18</strain>
    </source>
</reference>
<dbReference type="AlphaFoldDB" id="A0A150P2S8"/>
<organism evidence="1 2">
    <name type="scientific">Sorangium cellulosum</name>
    <name type="common">Polyangium cellulosum</name>
    <dbReference type="NCBI Taxonomy" id="56"/>
    <lineage>
        <taxon>Bacteria</taxon>
        <taxon>Pseudomonadati</taxon>
        <taxon>Myxococcota</taxon>
        <taxon>Polyangia</taxon>
        <taxon>Polyangiales</taxon>
        <taxon>Polyangiaceae</taxon>
        <taxon>Sorangium</taxon>
    </lineage>
</organism>
<dbReference type="Proteomes" id="UP000075604">
    <property type="component" value="Unassembled WGS sequence"/>
</dbReference>
<evidence type="ECO:0000313" key="2">
    <source>
        <dbReference type="Proteomes" id="UP000075604"/>
    </source>
</evidence>
<comment type="caution">
    <text evidence="1">The sequence shown here is derived from an EMBL/GenBank/DDBJ whole genome shotgun (WGS) entry which is preliminary data.</text>
</comment>
<name>A0A150P2S8_SORCE</name>
<gene>
    <name evidence="1" type="ORF">BE04_24695</name>
</gene>
<evidence type="ECO:0000313" key="1">
    <source>
        <dbReference type="EMBL" id="KYF49758.1"/>
    </source>
</evidence>
<dbReference type="EMBL" id="JELX01004211">
    <property type="protein sequence ID" value="KYF49758.1"/>
    <property type="molecule type" value="Genomic_DNA"/>
</dbReference>
<accession>A0A150P2S8</accession>
<protein>
    <submittedName>
        <fullName evidence="1">Uncharacterized protein</fullName>
    </submittedName>
</protein>
<sequence length="153" mass="16461">MREVGAPDAEANRAPVALGLVAASVEAFDEARRTVTLKIARSQVEATLDPALSEAVVKTAVRRGERLVAQREDDGWVVLGALRTAPTPGIEAADEYVIEAKRVVVDAAHEVRVTSGASRLMLRAYGHIESLAQEITTRASGVHRIVGRMIRLN</sequence>
<proteinExistence type="predicted"/>